<gene>
    <name evidence="8" type="ORF">WJX74_004119</name>
</gene>
<feature type="region of interest" description="Disordered" evidence="7">
    <location>
        <begin position="100"/>
        <end position="126"/>
    </location>
</feature>
<evidence type="ECO:0000256" key="4">
    <source>
        <dbReference type="ARBA" id="ARBA00023128"/>
    </source>
</evidence>
<keyword evidence="4" id="KW-0496">Mitochondrion</keyword>
<dbReference type="PANTHER" id="PTHR13362:SF2">
    <property type="entry name" value="SMALL RIBOSOMAL SUBUNIT PROTEIN MS33"/>
    <property type="match status" value="1"/>
</dbReference>
<evidence type="ECO:0000256" key="7">
    <source>
        <dbReference type="SAM" id="MobiDB-lite"/>
    </source>
</evidence>
<dbReference type="InterPro" id="IPR013219">
    <property type="entry name" value="Ribosomal_mS33"/>
</dbReference>
<feature type="compositionally biased region" description="Basic residues" evidence="7">
    <location>
        <begin position="100"/>
        <end position="112"/>
    </location>
</feature>
<dbReference type="AlphaFoldDB" id="A0AAW1RC34"/>
<dbReference type="PANTHER" id="PTHR13362">
    <property type="entry name" value="MITOCHONDRIAL RIBOSOMAL PROTEIN S33"/>
    <property type="match status" value="1"/>
</dbReference>
<reference evidence="8 9" key="1">
    <citation type="journal article" date="2024" name="Nat. Commun.">
        <title>Phylogenomics reveals the evolutionary origins of lichenization in chlorophyte algae.</title>
        <authorList>
            <person name="Puginier C."/>
            <person name="Libourel C."/>
            <person name="Otte J."/>
            <person name="Skaloud P."/>
            <person name="Haon M."/>
            <person name="Grisel S."/>
            <person name="Petersen M."/>
            <person name="Berrin J.G."/>
            <person name="Delaux P.M."/>
            <person name="Dal Grande F."/>
            <person name="Keller J."/>
        </authorList>
    </citation>
    <scope>NUCLEOTIDE SEQUENCE [LARGE SCALE GENOMIC DNA]</scope>
    <source>
        <strain evidence="8 9">SAG 2145</strain>
    </source>
</reference>
<protein>
    <recommendedName>
        <fullName evidence="6">Small ribosomal subunit protein mS33</fullName>
    </recommendedName>
</protein>
<comment type="similarity">
    <text evidence="2">Belongs to the mitochondrion-specific ribosomal protein mS33 family.</text>
</comment>
<dbReference type="Pfam" id="PF08293">
    <property type="entry name" value="MRP-S33"/>
    <property type="match status" value="1"/>
</dbReference>
<evidence type="ECO:0000256" key="5">
    <source>
        <dbReference type="ARBA" id="ARBA00023274"/>
    </source>
</evidence>
<evidence type="ECO:0000313" key="9">
    <source>
        <dbReference type="Proteomes" id="UP001438707"/>
    </source>
</evidence>
<evidence type="ECO:0000256" key="6">
    <source>
        <dbReference type="ARBA" id="ARBA00035132"/>
    </source>
</evidence>
<keyword evidence="5" id="KW-0687">Ribonucleoprotein</keyword>
<evidence type="ECO:0000256" key="2">
    <source>
        <dbReference type="ARBA" id="ARBA00008970"/>
    </source>
</evidence>
<comment type="caution">
    <text evidence="8">The sequence shown here is derived from an EMBL/GenBank/DDBJ whole genome shotgun (WGS) entry which is preliminary data.</text>
</comment>
<sequence length="126" mass="14171">MFWATAAQRLLQRAGSSARALDVTQIRSPLAYSTKAASPETLEQIRYRIFGTHIGNGLQSGRKLLRKKLVGEKIASYYPVPLSKGDPLFVNLDAERRKIKLEKLRRRGKAPPKKGEGKRAGRKKKK</sequence>
<name>A0AAW1RC34_9CHLO</name>
<keyword evidence="9" id="KW-1185">Reference proteome</keyword>
<dbReference type="GO" id="GO:0005739">
    <property type="term" value="C:mitochondrion"/>
    <property type="evidence" value="ECO:0007669"/>
    <property type="project" value="UniProtKB-SubCell"/>
</dbReference>
<dbReference type="Proteomes" id="UP001438707">
    <property type="component" value="Unassembled WGS sequence"/>
</dbReference>
<comment type="subcellular location">
    <subcellularLocation>
        <location evidence="1">Mitochondrion</location>
    </subcellularLocation>
</comment>
<dbReference type="GO" id="GO:1990904">
    <property type="term" value="C:ribonucleoprotein complex"/>
    <property type="evidence" value="ECO:0007669"/>
    <property type="project" value="UniProtKB-KW"/>
</dbReference>
<evidence type="ECO:0000256" key="1">
    <source>
        <dbReference type="ARBA" id="ARBA00004173"/>
    </source>
</evidence>
<organism evidence="8 9">
    <name type="scientific">Apatococcus lobatus</name>
    <dbReference type="NCBI Taxonomy" id="904363"/>
    <lineage>
        <taxon>Eukaryota</taxon>
        <taxon>Viridiplantae</taxon>
        <taxon>Chlorophyta</taxon>
        <taxon>core chlorophytes</taxon>
        <taxon>Trebouxiophyceae</taxon>
        <taxon>Chlorellales</taxon>
        <taxon>Chlorellaceae</taxon>
        <taxon>Apatococcus</taxon>
    </lineage>
</organism>
<evidence type="ECO:0000256" key="3">
    <source>
        <dbReference type="ARBA" id="ARBA00022980"/>
    </source>
</evidence>
<dbReference type="EMBL" id="JALJOS010000013">
    <property type="protein sequence ID" value="KAK9831645.1"/>
    <property type="molecule type" value="Genomic_DNA"/>
</dbReference>
<keyword evidence="3" id="KW-0689">Ribosomal protein</keyword>
<dbReference type="GO" id="GO:0005840">
    <property type="term" value="C:ribosome"/>
    <property type="evidence" value="ECO:0007669"/>
    <property type="project" value="UniProtKB-KW"/>
</dbReference>
<evidence type="ECO:0000313" key="8">
    <source>
        <dbReference type="EMBL" id="KAK9831645.1"/>
    </source>
</evidence>
<accession>A0AAW1RC34</accession>
<proteinExistence type="inferred from homology"/>